<dbReference type="OrthoDB" id="9801454at2"/>
<reference evidence="3 4" key="1">
    <citation type="submission" date="2017-04" db="EMBL/GenBank/DDBJ databases">
        <authorList>
            <person name="Afonso C.L."/>
            <person name="Miller P.J."/>
            <person name="Scott M.A."/>
            <person name="Spackman E."/>
            <person name="Goraichik I."/>
            <person name="Dimitrov K.M."/>
            <person name="Suarez D.L."/>
            <person name="Swayne D.E."/>
        </authorList>
    </citation>
    <scope>NUCLEOTIDE SEQUENCE [LARGE SCALE GENOMIC DNA]</scope>
    <source>
        <strain evidence="3 4">DSM 26133</strain>
    </source>
</reference>
<dbReference type="InterPro" id="IPR001453">
    <property type="entry name" value="MoaB/Mog_dom"/>
</dbReference>
<evidence type="ECO:0000313" key="4">
    <source>
        <dbReference type="Proteomes" id="UP000192472"/>
    </source>
</evidence>
<evidence type="ECO:0000313" key="3">
    <source>
        <dbReference type="EMBL" id="SMD32269.1"/>
    </source>
</evidence>
<protein>
    <recommendedName>
        <fullName evidence="1">CinA-like protein</fullName>
    </recommendedName>
</protein>
<name>A0A1W2G6G0_REIFA</name>
<dbReference type="Gene3D" id="3.30.70.2860">
    <property type="match status" value="1"/>
</dbReference>
<dbReference type="InterPro" id="IPR036653">
    <property type="entry name" value="CinA-like_C"/>
</dbReference>
<dbReference type="InterPro" id="IPR008135">
    <property type="entry name" value="Competence-induced_CinA"/>
</dbReference>
<evidence type="ECO:0000259" key="2">
    <source>
        <dbReference type="SMART" id="SM00852"/>
    </source>
</evidence>
<dbReference type="Pfam" id="PF00994">
    <property type="entry name" value="MoCF_biosynth"/>
    <property type="match status" value="1"/>
</dbReference>
<dbReference type="NCBIfam" id="NF001813">
    <property type="entry name" value="PRK00549.1"/>
    <property type="match status" value="1"/>
</dbReference>
<dbReference type="HAMAP" id="MF_00226_B">
    <property type="entry name" value="CinA_B"/>
    <property type="match status" value="1"/>
</dbReference>
<proteinExistence type="inferred from homology"/>
<dbReference type="NCBIfam" id="TIGR00177">
    <property type="entry name" value="molyb_syn"/>
    <property type="match status" value="1"/>
</dbReference>
<dbReference type="PIRSF" id="PIRSF006728">
    <property type="entry name" value="CinA"/>
    <property type="match status" value="1"/>
</dbReference>
<dbReference type="Gene3D" id="3.90.950.20">
    <property type="entry name" value="CinA-like"/>
    <property type="match status" value="1"/>
</dbReference>
<dbReference type="RefSeq" id="WP_084370939.1">
    <property type="nucleotide sequence ID" value="NZ_FWYF01000001.1"/>
</dbReference>
<dbReference type="SMART" id="SM00852">
    <property type="entry name" value="MoCF_biosynth"/>
    <property type="match status" value="1"/>
</dbReference>
<dbReference type="InterPro" id="IPR008136">
    <property type="entry name" value="CinA_C"/>
</dbReference>
<comment type="similarity">
    <text evidence="1">Belongs to the CinA family.</text>
</comment>
<dbReference type="Pfam" id="PF02464">
    <property type="entry name" value="CinA"/>
    <property type="match status" value="1"/>
</dbReference>
<dbReference type="SUPFAM" id="SSF142433">
    <property type="entry name" value="CinA-like"/>
    <property type="match status" value="1"/>
</dbReference>
<dbReference type="SUPFAM" id="SSF53218">
    <property type="entry name" value="Molybdenum cofactor biosynthesis proteins"/>
    <property type="match status" value="1"/>
</dbReference>
<dbReference type="NCBIfam" id="TIGR00199">
    <property type="entry name" value="PncC_domain"/>
    <property type="match status" value="1"/>
</dbReference>
<dbReference type="Proteomes" id="UP000192472">
    <property type="component" value="Unassembled WGS sequence"/>
</dbReference>
<dbReference type="STRING" id="692418.SAMN04488029_0612"/>
<evidence type="ECO:0000256" key="1">
    <source>
        <dbReference type="HAMAP-Rule" id="MF_00226"/>
    </source>
</evidence>
<dbReference type="CDD" id="cd00885">
    <property type="entry name" value="cinA"/>
    <property type="match status" value="1"/>
</dbReference>
<dbReference type="AlphaFoldDB" id="A0A1W2G6G0"/>
<feature type="domain" description="MoaB/Mog" evidence="2">
    <location>
        <begin position="7"/>
        <end position="174"/>
    </location>
</feature>
<dbReference type="InterPro" id="IPR050101">
    <property type="entry name" value="CinA"/>
</dbReference>
<keyword evidence="4" id="KW-1185">Reference proteome</keyword>
<dbReference type="PANTHER" id="PTHR13939:SF0">
    <property type="entry name" value="NMN AMIDOHYDROLASE-LIKE PROTEIN YFAY"/>
    <property type="match status" value="1"/>
</dbReference>
<dbReference type="Pfam" id="PF18146">
    <property type="entry name" value="CinA_KH"/>
    <property type="match status" value="1"/>
</dbReference>
<dbReference type="EMBL" id="FWYF01000001">
    <property type="protein sequence ID" value="SMD32269.1"/>
    <property type="molecule type" value="Genomic_DNA"/>
</dbReference>
<organism evidence="3 4">
    <name type="scientific">Reichenbachiella faecimaris</name>
    <dbReference type="NCBI Taxonomy" id="692418"/>
    <lineage>
        <taxon>Bacteria</taxon>
        <taxon>Pseudomonadati</taxon>
        <taxon>Bacteroidota</taxon>
        <taxon>Cytophagia</taxon>
        <taxon>Cytophagales</taxon>
        <taxon>Reichenbachiellaceae</taxon>
        <taxon>Reichenbachiella</taxon>
    </lineage>
</organism>
<accession>A0A1W2G6G0</accession>
<dbReference type="InterPro" id="IPR036425">
    <property type="entry name" value="MoaB/Mog-like_dom_sf"/>
</dbReference>
<sequence length="416" mass="46394">MREIFAEVLTIGDEILYGQILDTNTKWISRELDDIGIKVRRKTAIGDKKSEITDALEESLKRSDIVLITGGLGPTKDDITKKTLAEYFNMELELNPSALEDVEDIFRRFGKALTDINRQQAYLPAGCRKIRNERGTAPGMWFEKDKKVIVSMPGVPFEMEAMMSKTILPRLKKHFPLPTIVHKVIKTIGIGESWLAEEISDWEDNLPEHLGLAYLPGKGQVRLRLTGVGEEREALETEMDKQIEEVLPSIKKYVFGFGDIQIEDAVGEILKSKELKIATAESCTGGFLAHRLTAVPGSSEYYWGSVISYHNDIKKDELGVSEKTLESYGAVSEETASEMAVGIRKKFKTDIGISTTGIAGPDGGTEEKPVGTVWMAISFGKNVVTRKIQLPGTRILNIEYTAIHALNFLRQTLDKQ</sequence>
<dbReference type="NCBIfam" id="TIGR00200">
    <property type="entry name" value="cinA_nterm"/>
    <property type="match status" value="1"/>
</dbReference>
<dbReference type="PANTHER" id="PTHR13939">
    <property type="entry name" value="NICOTINAMIDE-NUCLEOTIDE AMIDOHYDROLASE PNCC"/>
    <property type="match status" value="1"/>
</dbReference>
<dbReference type="InterPro" id="IPR041424">
    <property type="entry name" value="CinA_KH"/>
</dbReference>
<gene>
    <name evidence="3" type="ORF">SAMN04488029_0612</name>
</gene>
<dbReference type="Gene3D" id="3.40.980.10">
    <property type="entry name" value="MoaB/Mog-like domain"/>
    <property type="match status" value="1"/>
</dbReference>